<dbReference type="EMBL" id="QJVJ01000017">
    <property type="protein sequence ID" value="PYI50645.1"/>
    <property type="molecule type" value="Genomic_DNA"/>
</dbReference>
<keyword evidence="2" id="KW-0489">Methyltransferase</keyword>
<dbReference type="CDD" id="cd02440">
    <property type="entry name" value="AdoMet_MTases"/>
    <property type="match status" value="1"/>
</dbReference>
<dbReference type="InterPro" id="IPR029063">
    <property type="entry name" value="SAM-dependent_MTases_sf"/>
</dbReference>
<evidence type="ECO:0000313" key="3">
    <source>
        <dbReference type="Proteomes" id="UP000247476"/>
    </source>
</evidence>
<dbReference type="InterPro" id="IPR013217">
    <property type="entry name" value="Methyltransf_12"/>
</dbReference>
<dbReference type="AlphaFoldDB" id="A0A2V5JVA6"/>
<sequence>MGIDKSLVKKHFDRHAHEYETFADVQLEMAERLAALVSDHPAQRRGHTGTILEIGSGTGRLTAMLAAAFPEARIVCVELSGRMIEEARRKLDAAQPGAAGRVSYIEGDAEAVVARLREAGEGTVFDLVVSNAAFQWLDSPGGTAQACARLLRPGGGRLAFSTFGPNTFRQLHAAFARAEALLGLRPAPHGQTFAGKDEWTAWLAGLPGTFRWEERIRTEVHPDVRTFLHRVKRVGAGNAIAAGPRGVGGRRLIEAMERCYAESFASPDGSGVEADYHIGYGVFDRDDKEERHGTKRS</sequence>
<dbReference type="GO" id="GO:0008168">
    <property type="term" value="F:methyltransferase activity"/>
    <property type="evidence" value="ECO:0007669"/>
    <property type="project" value="UniProtKB-KW"/>
</dbReference>
<protein>
    <submittedName>
        <fullName evidence="2">Malonyl-[acyl-carrier protein] O-methyltransferase BioC</fullName>
    </submittedName>
</protein>
<reference evidence="2 3" key="1">
    <citation type="submission" date="2018-05" db="EMBL/GenBank/DDBJ databases">
        <title>Paenibacillus flagellatus sp. nov., isolated from selenium mineral soil.</title>
        <authorList>
            <person name="Dai X."/>
        </authorList>
    </citation>
    <scope>NUCLEOTIDE SEQUENCE [LARGE SCALE GENOMIC DNA]</scope>
    <source>
        <strain evidence="2 3">DXL2</strain>
    </source>
</reference>
<dbReference type="PANTHER" id="PTHR42912">
    <property type="entry name" value="METHYLTRANSFERASE"/>
    <property type="match status" value="1"/>
</dbReference>
<organism evidence="2 3">
    <name type="scientific">Paenibacillus flagellatus</name>
    <dbReference type="NCBI Taxonomy" id="2211139"/>
    <lineage>
        <taxon>Bacteria</taxon>
        <taxon>Bacillati</taxon>
        <taxon>Bacillota</taxon>
        <taxon>Bacilli</taxon>
        <taxon>Bacillales</taxon>
        <taxon>Paenibacillaceae</taxon>
        <taxon>Paenibacillus</taxon>
    </lineage>
</organism>
<feature type="domain" description="Methyltransferase type 12" evidence="1">
    <location>
        <begin position="52"/>
        <end position="155"/>
    </location>
</feature>
<keyword evidence="2" id="KW-0808">Transferase</keyword>
<name>A0A2V5JVA6_9BACL</name>
<comment type="caution">
    <text evidence="2">The sequence shown here is derived from an EMBL/GenBank/DDBJ whole genome shotgun (WGS) entry which is preliminary data.</text>
</comment>
<evidence type="ECO:0000259" key="1">
    <source>
        <dbReference type="Pfam" id="PF08242"/>
    </source>
</evidence>
<dbReference type="InterPro" id="IPR050508">
    <property type="entry name" value="Methyltransf_Superfamily"/>
</dbReference>
<gene>
    <name evidence="2" type="ORF">DLM86_28140</name>
</gene>
<dbReference type="RefSeq" id="WP_110843389.1">
    <property type="nucleotide sequence ID" value="NZ_QJVJ01000017.1"/>
</dbReference>
<accession>A0A2V5JVA6</accession>
<dbReference type="PANTHER" id="PTHR42912:SF99">
    <property type="entry name" value="METHYLTRANSFERASE TYPE 12 DOMAIN-CONTAINING PROTEIN"/>
    <property type="match status" value="1"/>
</dbReference>
<dbReference type="GO" id="GO:0032259">
    <property type="term" value="P:methylation"/>
    <property type="evidence" value="ECO:0007669"/>
    <property type="project" value="UniProtKB-KW"/>
</dbReference>
<dbReference type="Pfam" id="PF08242">
    <property type="entry name" value="Methyltransf_12"/>
    <property type="match status" value="1"/>
</dbReference>
<proteinExistence type="predicted"/>
<dbReference type="Gene3D" id="3.40.50.150">
    <property type="entry name" value="Vaccinia Virus protein VP39"/>
    <property type="match status" value="1"/>
</dbReference>
<dbReference type="SUPFAM" id="SSF53335">
    <property type="entry name" value="S-adenosyl-L-methionine-dependent methyltransferases"/>
    <property type="match status" value="1"/>
</dbReference>
<keyword evidence="3" id="KW-1185">Reference proteome</keyword>
<evidence type="ECO:0000313" key="2">
    <source>
        <dbReference type="EMBL" id="PYI50645.1"/>
    </source>
</evidence>
<dbReference type="Proteomes" id="UP000247476">
    <property type="component" value="Unassembled WGS sequence"/>
</dbReference>
<dbReference type="OrthoDB" id="9760689at2"/>